<dbReference type="Gene3D" id="1.20.58.900">
    <property type="match status" value="1"/>
</dbReference>
<dbReference type="SUPFAM" id="SSF140741">
    <property type="entry name" value="RUN domain-like"/>
    <property type="match status" value="1"/>
</dbReference>
<dbReference type="PROSITE" id="PS50826">
    <property type="entry name" value="RUN"/>
    <property type="match status" value="1"/>
</dbReference>
<sequence>MSALTPQSDMPTPTTDKITQAAMETIYLCKFRVSMDGEWLCLRELDDISLTPDPEPTHEDPNYLMANERMNLMNMAKLSIKGLIESALNLGRTLDSDYAPLQQFFVVMEHCLKHGLKAKKTFLGQNKSFWGPLELVEKLVPEAAEITASVKDLPGLKTPVGRGRAWLRLALMQKKLSEYMKAWFKLGTGSVVGVIDFSMYLKEGNSTKGNEGDGQITAILDQKNYVEELNRHLSATVNNLQAKVDALEKSNTKLTEELAVANNRIITLQEEMERVKEESSYILESNRKVTKDRTADGHALTEARKQLKEETQLRLDVEKELEVQIGMRQEMELAMKMLEKDVCEKQDALVALRQQLDDLRALKHELSFKLQSSDMGAKQKSELNSRLEEKTNQMAATIKQLEQSEKDLVKQAKTLNSAANKLIQKHH</sequence>
<keyword evidence="1 2" id="KW-0175">Coiled coil</keyword>
<dbReference type="InterPro" id="IPR037213">
    <property type="entry name" value="Run_dom_sf"/>
</dbReference>
<accession>A0A8C6ZEP5</accession>
<dbReference type="PANTHER" id="PTHR45956:SF1">
    <property type="entry name" value="PROTEIN RUFY3"/>
    <property type="match status" value="1"/>
</dbReference>
<reference evidence="4" key="2">
    <citation type="submission" date="2025-09" db="UniProtKB">
        <authorList>
            <consortium name="Ensembl"/>
        </authorList>
    </citation>
    <scope>IDENTIFICATION</scope>
</reference>
<protein>
    <submittedName>
        <fullName evidence="4">RUN and FYVE domain containing 3</fullName>
    </submittedName>
</protein>
<dbReference type="PANTHER" id="PTHR45956">
    <property type="entry name" value="RUN AND FYVE DOMAIN-CONTAINING PROTEIN 2-LIKE PROTEIN"/>
    <property type="match status" value="1"/>
</dbReference>
<gene>
    <name evidence="4" type="primary">RUFY3</name>
</gene>
<name>A0A8C6ZEP5_NOTPE</name>
<keyword evidence="5" id="KW-1185">Reference proteome</keyword>
<feature type="coiled-coil region" evidence="2">
    <location>
        <begin position="349"/>
        <end position="421"/>
    </location>
</feature>
<dbReference type="InterPro" id="IPR047335">
    <property type="entry name" value="RUFY1-3"/>
</dbReference>
<evidence type="ECO:0000256" key="2">
    <source>
        <dbReference type="SAM" id="Coils"/>
    </source>
</evidence>
<dbReference type="Pfam" id="PF02759">
    <property type="entry name" value="RUN"/>
    <property type="match status" value="1"/>
</dbReference>
<dbReference type="FunFam" id="1.20.5.170:FF:000013">
    <property type="entry name" value="RUN and FYVE domain-containing 1"/>
    <property type="match status" value="1"/>
</dbReference>
<dbReference type="GO" id="GO:0030424">
    <property type="term" value="C:axon"/>
    <property type="evidence" value="ECO:0007669"/>
    <property type="project" value="TreeGrafter"/>
</dbReference>
<dbReference type="GO" id="GO:0005737">
    <property type="term" value="C:cytoplasm"/>
    <property type="evidence" value="ECO:0007669"/>
    <property type="project" value="TreeGrafter"/>
</dbReference>
<organism evidence="4 5">
    <name type="scientific">Nothoprocta perdicaria</name>
    <name type="common">Chilean tinamou</name>
    <name type="synonym">Crypturus perdicarius</name>
    <dbReference type="NCBI Taxonomy" id="30464"/>
    <lineage>
        <taxon>Eukaryota</taxon>
        <taxon>Metazoa</taxon>
        <taxon>Chordata</taxon>
        <taxon>Craniata</taxon>
        <taxon>Vertebrata</taxon>
        <taxon>Euteleostomi</taxon>
        <taxon>Archelosauria</taxon>
        <taxon>Archosauria</taxon>
        <taxon>Dinosauria</taxon>
        <taxon>Saurischia</taxon>
        <taxon>Theropoda</taxon>
        <taxon>Coelurosauria</taxon>
        <taxon>Aves</taxon>
        <taxon>Palaeognathae</taxon>
        <taxon>Tinamiformes</taxon>
        <taxon>Tinamidae</taxon>
        <taxon>Nothoprocta</taxon>
    </lineage>
</organism>
<dbReference type="Proteomes" id="UP000694420">
    <property type="component" value="Unplaced"/>
</dbReference>
<dbReference type="AlphaFoldDB" id="A0A8C6ZEP5"/>
<dbReference type="FunFam" id="1.20.58.900:FF:000027">
    <property type="entry name" value="Uncharacterized protein"/>
    <property type="match status" value="1"/>
</dbReference>
<dbReference type="GO" id="GO:0030425">
    <property type="term" value="C:dendrite"/>
    <property type="evidence" value="ECO:0007669"/>
    <property type="project" value="TreeGrafter"/>
</dbReference>
<evidence type="ECO:0000313" key="5">
    <source>
        <dbReference type="Proteomes" id="UP000694420"/>
    </source>
</evidence>
<evidence type="ECO:0000256" key="1">
    <source>
        <dbReference type="ARBA" id="ARBA00023054"/>
    </source>
</evidence>
<dbReference type="GO" id="GO:0043025">
    <property type="term" value="C:neuronal cell body"/>
    <property type="evidence" value="ECO:0007669"/>
    <property type="project" value="TreeGrafter"/>
</dbReference>
<dbReference type="InterPro" id="IPR004012">
    <property type="entry name" value="Run_dom"/>
</dbReference>
<evidence type="ECO:0000259" key="3">
    <source>
        <dbReference type="PROSITE" id="PS50826"/>
    </source>
</evidence>
<feature type="coiled-coil region" evidence="2">
    <location>
        <begin position="230"/>
        <end position="320"/>
    </location>
</feature>
<evidence type="ECO:0000313" key="4">
    <source>
        <dbReference type="Ensembl" id="ENSNPEP00000013765.1"/>
    </source>
</evidence>
<dbReference type="GO" id="GO:0050770">
    <property type="term" value="P:regulation of axonogenesis"/>
    <property type="evidence" value="ECO:0007669"/>
    <property type="project" value="TreeGrafter"/>
</dbReference>
<proteinExistence type="predicted"/>
<dbReference type="Ensembl" id="ENSNPET00000014101.1">
    <property type="protein sequence ID" value="ENSNPEP00000013765.1"/>
    <property type="gene ID" value="ENSNPEG00000008884.1"/>
</dbReference>
<reference evidence="4" key="1">
    <citation type="submission" date="2025-08" db="UniProtKB">
        <authorList>
            <consortium name="Ensembl"/>
        </authorList>
    </citation>
    <scope>IDENTIFICATION</scope>
</reference>
<feature type="domain" description="RUN" evidence="3">
    <location>
        <begin position="95"/>
        <end position="236"/>
    </location>
</feature>
<dbReference type="Gene3D" id="1.20.5.170">
    <property type="match status" value="1"/>
</dbReference>